<feature type="domain" description="B12-binding" evidence="1">
    <location>
        <begin position="98"/>
        <end position="221"/>
    </location>
</feature>
<dbReference type="InterPro" id="IPR036594">
    <property type="entry name" value="Meth_synthase_dom"/>
</dbReference>
<evidence type="ECO:0000313" key="3">
    <source>
        <dbReference type="Proteomes" id="UP001597351"/>
    </source>
</evidence>
<dbReference type="Gene3D" id="3.40.50.280">
    <property type="entry name" value="Cobalamin-binding domain"/>
    <property type="match status" value="1"/>
</dbReference>
<protein>
    <submittedName>
        <fullName evidence="2">Cobalamin B12-binding domain-containing protein</fullName>
    </submittedName>
</protein>
<keyword evidence="3" id="KW-1185">Reference proteome</keyword>
<accession>A0ABW4TLD9</accession>
<name>A0ABW4TLD9_9ACTN</name>
<dbReference type="InterPro" id="IPR006158">
    <property type="entry name" value="Cobalamin-bd"/>
</dbReference>
<evidence type="ECO:0000259" key="1">
    <source>
        <dbReference type="PROSITE" id="PS51332"/>
    </source>
</evidence>
<dbReference type="CDD" id="cd02065">
    <property type="entry name" value="B12-binding_like"/>
    <property type="match status" value="1"/>
</dbReference>
<proteinExistence type="predicted"/>
<gene>
    <name evidence="2" type="ORF">ACFSDE_06020</name>
</gene>
<dbReference type="PROSITE" id="PS51332">
    <property type="entry name" value="B12_BINDING"/>
    <property type="match status" value="1"/>
</dbReference>
<sequence>MTSPRSRAGARDYIERLDGACGDLNGPRFNGAWHDAVVDLGIVDAVRDVLLPYLRMLGEQWEDGSRSVAHEHFASGLSREHLIRAIGADRAPDPADDRPIVIVACPPGERHDLGPLAFATLLHDHGWRVEFLGADTPLAVLARACQLTQPDLVVVSGTRTTVLEARTSAWRRLAQDTRVVLGGAGATPDLSATTGLVCLDPDVAVALGQVRTLLGDQPAAG</sequence>
<comment type="caution">
    <text evidence="2">The sequence shown here is derived from an EMBL/GenBank/DDBJ whole genome shotgun (WGS) entry which is preliminary data.</text>
</comment>
<dbReference type="InterPro" id="IPR003759">
    <property type="entry name" value="Cbl-bd_cap"/>
</dbReference>
<dbReference type="Pfam" id="PF02607">
    <property type="entry name" value="B12-binding_2"/>
    <property type="match status" value="1"/>
</dbReference>
<organism evidence="2 3">
    <name type="scientific">Nocardioides aestuarii</name>
    <dbReference type="NCBI Taxonomy" id="252231"/>
    <lineage>
        <taxon>Bacteria</taxon>
        <taxon>Bacillati</taxon>
        <taxon>Actinomycetota</taxon>
        <taxon>Actinomycetes</taxon>
        <taxon>Propionibacteriales</taxon>
        <taxon>Nocardioidaceae</taxon>
        <taxon>Nocardioides</taxon>
    </lineage>
</organism>
<dbReference type="SUPFAM" id="SSF52242">
    <property type="entry name" value="Cobalamin (vitamin B12)-binding domain"/>
    <property type="match status" value="1"/>
</dbReference>
<reference evidence="3" key="1">
    <citation type="journal article" date="2019" name="Int. J. Syst. Evol. Microbiol.">
        <title>The Global Catalogue of Microorganisms (GCM) 10K type strain sequencing project: providing services to taxonomists for standard genome sequencing and annotation.</title>
        <authorList>
            <consortium name="The Broad Institute Genomics Platform"/>
            <consortium name="The Broad Institute Genome Sequencing Center for Infectious Disease"/>
            <person name="Wu L."/>
            <person name="Ma J."/>
        </authorList>
    </citation>
    <scope>NUCLEOTIDE SEQUENCE [LARGE SCALE GENOMIC DNA]</scope>
    <source>
        <strain evidence="3">CGMCC 1.12477</strain>
    </source>
</reference>
<evidence type="ECO:0000313" key="2">
    <source>
        <dbReference type="EMBL" id="MFD1946342.1"/>
    </source>
</evidence>
<dbReference type="Proteomes" id="UP001597351">
    <property type="component" value="Unassembled WGS sequence"/>
</dbReference>
<dbReference type="InterPro" id="IPR036724">
    <property type="entry name" value="Cobalamin-bd_sf"/>
</dbReference>
<dbReference type="Gene3D" id="1.10.1240.10">
    <property type="entry name" value="Methionine synthase domain"/>
    <property type="match status" value="1"/>
</dbReference>
<dbReference type="EMBL" id="JBHUGD010000003">
    <property type="protein sequence ID" value="MFD1946342.1"/>
    <property type="molecule type" value="Genomic_DNA"/>
</dbReference>
<dbReference type="RefSeq" id="WP_343916406.1">
    <property type="nucleotide sequence ID" value="NZ_BAAAJT010000002.1"/>
</dbReference>
<dbReference type="Pfam" id="PF02310">
    <property type="entry name" value="B12-binding"/>
    <property type="match status" value="1"/>
</dbReference>